<dbReference type="PANTHER" id="PTHR11647">
    <property type="entry name" value="HYDRANTOINASE/DIHYDROPYRIMIDINASE FAMILY MEMBER"/>
    <property type="match status" value="1"/>
</dbReference>
<proteinExistence type="predicted"/>
<dbReference type="InterPro" id="IPR013108">
    <property type="entry name" value="Amidohydro_3"/>
</dbReference>
<accession>A0A512NHW2</accession>
<dbReference type="Gene3D" id="2.30.40.10">
    <property type="entry name" value="Urease, subunit C, domain 1"/>
    <property type="match status" value="1"/>
</dbReference>
<dbReference type="OrthoDB" id="9766983at2"/>
<dbReference type="Proteomes" id="UP000321058">
    <property type="component" value="Unassembled WGS sequence"/>
</dbReference>
<comment type="caution">
    <text evidence="2">The sequence shown here is derived from an EMBL/GenBank/DDBJ whole genome shotgun (WGS) entry which is preliminary data.</text>
</comment>
<dbReference type="Pfam" id="PF07969">
    <property type="entry name" value="Amidohydro_3"/>
    <property type="match status" value="1"/>
</dbReference>
<dbReference type="GO" id="GO:0005829">
    <property type="term" value="C:cytosol"/>
    <property type="evidence" value="ECO:0007669"/>
    <property type="project" value="TreeGrafter"/>
</dbReference>
<dbReference type="SUPFAM" id="SSF51556">
    <property type="entry name" value="Metallo-dependent hydrolases"/>
    <property type="match status" value="1"/>
</dbReference>
<dbReference type="RefSeq" id="WP_147153849.1">
    <property type="nucleotide sequence ID" value="NZ_BKAJ01000103.1"/>
</dbReference>
<dbReference type="GO" id="GO:0016812">
    <property type="term" value="F:hydrolase activity, acting on carbon-nitrogen (but not peptide) bonds, in cyclic amides"/>
    <property type="evidence" value="ECO:0007669"/>
    <property type="project" value="TreeGrafter"/>
</dbReference>
<protein>
    <submittedName>
        <fullName evidence="2">Amidohydrolase</fullName>
    </submittedName>
</protein>
<organism evidence="2 3">
    <name type="scientific">Reyranella soli</name>
    <dbReference type="NCBI Taxonomy" id="1230389"/>
    <lineage>
        <taxon>Bacteria</taxon>
        <taxon>Pseudomonadati</taxon>
        <taxon>Pseudomonadota</taxon>
        <taxon>Alphaproteobacteria</taxon>
        <taxon>Hyphomicrobiales</taxon>
        <taxon>Reyranellaceae</taxon>
        <taxon>Reyranella</taxon>
    </lineage>
</organism>
<dbReference type="EMBL" id="BKAJ01000103">
    <property type="protein sequence ID" value="GEP58530.1"/>
    <property type="molecule type" value="Genomic_DNA"/>
</dbReference>
<dbReference type="Gene3D" id="3.20.20.140">
    <property type="entry name" value="Metal-dependent hydrolases"/>
    <property type="match status" value="2"/>
</dbReference>
<reference evidence="2 3" key="1">
    <citation type="submission" date="2019-07" db="EMBL/GenBank/DDBJ databases">
        <title>Whole genome shotgun sequence of Reyranella soli NBRC 108950.</title>
        <authorList>
            <person name="Hosoyama A."/>
            <person name="Uohara A."/>
            <person name="Ohji S."/>
            <person name="Ichikawa N."/>
        </authorList>
    </citation>
    <scope>NUCLEOTIDE SEQUENCE [LARGE SCALE GENOMIC DNA]</scope>
    <source>
        <strain evidence="2 3">NBRC 108950</strain>
    </source>
</reference>
<name>A0A512NHW2_9HYPH</name>
<dbReference type="PANTHER" id="PTHR11647:SF1">
    <property type="entry name" value="COLLAPSIN RESPONSE MEDIATOR PROTEIN"/>
    <property type="match status" value="1"/>
</dbReference>
<evidence type="ECO:0000259" key="1">
    <source>
        <dbReference type="Pfam" id="PF07969"/>
    </source>
</evidence>
<evidence type="ECO:0000313" key="2">
    <source>
        <dbReference type="EMBL" id="GEP58530.1"/>
    </source>
</evidence>
<dbReference type="InterPro" id="IPR011059">
    <property type="entry name" value="Metal-dep_hydrolase_composite"/>
</dbReference>
<dbReference type="InterPro" id="IPR050378">
    <property type="entry name" value="Metallo-dep_Hydrolases_sf"/>
</dbReference>
<dbReference type="AlphaFoldDB" id="A0A512NHW2"/>
<gene>
    <name evidence="2" type="ORF">RSO01_56960</name>
</gene>
<dbReference type="InterPro" id="IPR032466">
    <property type="entry name" value="Metal_Hydrolase"/>
</dbReference>
<feature type="domain" description="Amidohydrolase 3" evidence="1">
    <location>
        <begin position="46"/>
        <end position="546"/>
    </location>
</feature>
<sequence>MARFDRVIRGGMIVDGSRLPRFRGDIGIKDGKIAEIGQIGAGEADETIDAGGLIVAPGFVDLHTHYDAQLFWDPYCTLSSWHGITSVVIGNCGFGFAPVRPTERDRAMLTMTRVEAIPMASMKAGMPWNWVTFPDFLDSVEAAPKAVNILPYMPISPLLIWVMGFEAAKAGKLPTPEQHAEIRRLLHEAMDAGACGWSAQRMLPTGPAAVQRDHDGSAMPTDVMHDETCRELARVLAERNDGFMQMLLVSGDNAHDQAFYEEVATISGRPVIMNVVQAFDHKPHIHRRVLDWLRSCRERGIRVVGQGLTTDAGFTFTFEDWNLFDDSQVWCDATTGTREERLAKLSDPARRAALRDNLPITATGPLPQIAIIGPKLDKNKKWLDYTLAHAGEKMGKHPVDVMLDMAVEEDLKTEFFAAPPNGRIDYLKELVDDPYVLFGVSDGGAHTKFLTAGRYPTETLCKVVREHKMLSLEDVHWRLSALPAEVAGFRGRGVLKKGAPADIVIYDFDGLRVMPDEIVHDLPGGEWRRVQRAQGYKYVLVNGEVTIRNDRPTNTHSGRLLRHGGA</sequence>
<keyword evidence="3" id="KW-1185">Reference proteome</keyword>
<evidence type="ECO:0000313" key="3">
    <source>
        <dbReference type="Proteomes" id="UP000321058"/>
    </source>
</evidence>
<keyword evidence="2" id="KW-0378">Hydrolase</keyword>
<dbReference type="SUPFAM" id="SSF51338">
    <property type="entry name" value="Composite domain of metallo-dependent hydrolases"/>
    <property type="match status" value="1"/>
</dbReference>